<dbReference type="InterPro" id="IPR001647">
    <property type="entry name" value="HTH_TetR"/>
</dbReference>
<dbReference type="GO" id="GO:0003677">
    <property type="term" value="F:DNA binding"/>
    <property type="evidence" value="ECO:0007669"/>
    <property type="project" value="UniProtKB-UniRule"/>
</dbReference>
<dbReference type="GO" id="GO:0003700">
    <property type="term" value="F:DNA-binding transcription factor activity"/>
    <property type="evidence" value="ECO:0007669"/>
    <property type="project" value="InterPro"/>
</dbReference>
<evidence type="ECO:0000256" key="2">
    <source>
        <dbReference type="PROSITE-ProRule" id="PRU00335"/>
    </source>
</evidence>
<dbReference type="Pfam" id="PF04539">
    <property type="entry name" value="Sigma70_r3"/>
    <property type="match status" value="1"/>
</dbReference>
<keyword evidence="5" id="KW-1185">Reference proteome</keyword>
<dbReference type="EMBL" id="AP028679">
    <property type="protein sequence ID" value="BEQ16400.1"/>
    <property type="molecule type" value="Genomic_DNA"/>
</dbReference>
<evidence type="ECO:0000313" key="5">
    <source>
        <dbReference type="Proteomes" id="UP001366166"/>
    </source>
</evidence>
<proteinExistence type="predicted"/>
<name>A0AAU9EK92_9BACT</name>
<keyword evidence="1 2" id="KW-0238">DNA-binding</keyword>
<dbReference type="AlphaFoldDB" id="A0AAU9EK92"/>
<feature type="DNA-binding region" description="H-T-H motif" evidence="2">
    <location>
        <begin position="37"/>
        <end position="56"/>
    </location>
</feature>
<gene>
    <name evidence="4" type="ORF">FAK_34660</name>
</gene>
<dbReference type="RefSeq" id="WP_338602167.1">
    <property type="nucleotide sequence ID" value="NZ_AP028679.1"/>
</dbReference>
<dbReference type="InterPro" id="IPR007624">
    <property type="entry name" value="RNA_pol_sigma70_r3"/>
</dbReference>
<dbReference type="SUPFAM" id="SSF46689">
    <property type="entry name" value="Homeodomain-like"/>
    <property type="match status" value="1"/>
</dbReference>
<evidence type="ECO:0000256" key="1">
    <source>
        <dbReference type="ARBA" id="ARBA00023125"/>
    </source>
</evidence>
<dbReference type="KEGG" id="dmp:FAK_34660"/>
<sequence length="202" mass="22807">MEEKPVTKGGDQDLEQMRDRVAEAAARLYEKKGRSATVEEIAEASGLSVPVAYQFVKKPSDIMLLIMERLQAKFSKGVMTSVVEGAPALDRLLEAISQFYRVVETDAAKVTLVYRDSLTLDKTGRKRIMQLERDVVEVFKAILDDGVASGEFRVLDTDLAAYDMVMAGHSWALKRWHFKKRELAFDTFLARQQDLFAAMVRP</sequence>
<dbReference type="InterPro" id="IPR041490">
    <property type="entry name" value="KstR2_TetR_C"/>
</dbReference>
<dbReference type="InterPro" id="IPR036271">
    <property type="entry name" value="Tet_transcr_reg_TetR-rel_C_sf"/>
</dbReference>
<dbReference type="SUPFAM" id="SSF48498">
    <property type="entry name" value="Tetracyclin repressor-like, C-terminal domain"/>
    <property type="match status" value="1"/>
</dbReference>
<evidence type="ECO:0000259" key="3">
    <source>
        <dbReference type="PROSITE" id="PS50977"/>
    </source>
</evidence>
<dbReference type="PROSITE" id="PS50977">
    <property type="entry name" value="HTH_TETR_2"/>
    <property type="match status" value="1"/>
</dbReference>
<dbReference type="GO" id="GO:0006352">
    <property type="term" value="P:DNA-templated transcription initiation"/>
    <property type="evidence" value="ECO:0007669"/>
    <property type="project" value="InterPro"/>
</dbReference>
<organism evidence="4 5">
    <name type="scientific">Desulfoferula mesophila</name>
    <dbReference type="NCBI Taxonomy" id="3058419"/>
    <lineage>
        <taxon>Bacteria</taxon>
        <taxon>Pseudomonadati</taxon>
        <taxon>Thermodesulfobacteriota</taxon>
        <taxon>Desulfarculia</taxon>
        <taxon>Desulfarculales</taxon>
        <taxon>Desulfarculaceae</taxon>
        <taxon>Desulfoferula</taxon>
    </lineage>
</organism>
<dbReference type="Gene3D" id="1.10.357.10">
    <property type="entry name" value="Tetracycline Repressor, domain 2"/>
    <property type="match status" value="1"/>
</dbReference>
<dbReference type="InterPro" id="IPR009057">
    <property type="entry name" value="Homeodomain-like_sf"/>
</dbReference>
<evidence type="ECO:0000313" key="4">
    <source>
        <dbReference type="EMBL" id="BEQ16400.1"/>
    </source>
</evidence>
<accession>A0AAU9EK92</accession>
<dbReference type="Pfam" id="PF17932">
    <property type="entry name" value="TetR_C_24"/>
    <property type="match status" value="1"/>
</dbReference>
<dbReference type="Gene3D" id="1.10.10.60">
    <property type="entry name" value="Homeodomain-like"/>
    <property type="match status" value="1"/>
</dbReference>
<feature type="domain" description="HTH tetR-type" evidence="3">
    <location>
        <begin position="15"/>
        <end position="74"/>
    </location>
</feature>
<protein>
    <submittedName>
        <fullName evidence="4">TetR family transcriptional regulator</fullName>
    </submittedName>
</protein>
<dbReference type="Proteomes" id="UP001366166">
    <property type="component" value="Chromosome"/>
</dbReference>
<reference evidence="5" key="1">
    <citation type="journal article" date="2023" name="Arch. Microbiol.">
        <title>Desulfoferula mesophilus gen. nov. sp. nov., a mesophilic sulfate-reducing bacterium isolated from a brackish lake sediment.</title>
        <authorList>
            <person name="Watanabe T."/>
            <person name="Yabe T."/>
            <person name="Tsuji J.M."/>
            <person name="Fukui M."/>
        </authorList>
    </citation>
    <scope>NUCLEOTIDE SEQUENCE [LARGE SCALE GENOMIC DNA]</scope>
    <source>
        <strain evidence="5">12FAK</strain>
    </source>
</reference>